<feature type="region of interest" description="Hydrophobic" evidence="10">
    <location>
        <begin position="1"/>
        <end position="24"/>
    </location>
</feature>
<dbReference type="Pfam" id="PF04060">
    <property type="entry name" value="FeS"/>
    <property type="match status" value="1"/>
</dbReference>
<evidence type="ECO:0000256" key="11">
    <source>
        <dbReference type="PIRSR" id="PIRSR005784-1"/>
    </source>
</evidence>
<dbReference type="STRING" id="1515746.HR45_08710"/>
<feature type="domain" description="4Fe-4S ferredoxin-type" evidence="12">
    <location>
        <begin position="130"/>
        <end position="159"/>
    </location>
</feature>
<keyword evidence="4 10" id="KW-0677">Repeat</keyword>
<accession>A0A094JIP9</accession>
<dbReference type="EC" id="7.-.-.-" evidence="10"/>
<sequence>MMIITVIFFVLLGAVLGAALGYASSVFKVESNPLVDEIEALMPGGQCGQCGVAGCRQAAEAMVRGELNPNACPLGGQSLTQTIADLLGVSVEMGEEDIQWVAKVNEADCSGCGRCYKACPFDAIVGATKQMHTVISDVCTGCKLCTQVCPQDCLTMVQVEPDTRTWFWPKPQQAATANAAA</sequence>
<feature type="binding site" evidence="10 11">
    <location>
        <position position="149"/>
    </location>
    <ligand>
        <name>[4Fe-4S] cluster</name>
        <dbReference type="ChEBI" id="CHEBI:49883"/>
        <label>2</label>
    </ligand>
</feature>
<evidence type="ECO:0000256" key="4">
    <source>
        <dbReference type="ARBA" id="ARBA00022737"/>
    </source>
</evidence>
<dbReference type="PROSITE" id="PS51379">
    <property type="entry name" value="4FE4S_FER_2"/>
    <property type="match status" value="2"/>
</dbReference>
<evidence type="ECO:0000256" key="7">
    <source>
        <dbReference type="ARBA" id="ARBA00023004"/>
    </source>
</evidence>
<dbReference type="GO" id="GO:0051539">
    <property type="term" value="F:4 iron, 4 sulfur cluster binding"/>
    <property type="evidence" value="ECO:0007669"/>
    <property type="project" value="UniProtKB-UniRule"/>
</dbReference>
<proteinExistence type="inferred from homology"/>
<reference evidence="14 15" key="1">
    <citation type="submission" date="2014-06" db="EMBL/GenBank/DDBJ databases">
        <title>Shewanella sp. YQH10.</title>
        <authorList>
            <person name="Liu Y."/>
            <person name="Zeng R."/>
        </authorList>
    </citation>
    <scope>NUCLEOTIDE SEQUENCE [LARGE SCALE GENOMIC DNA]</scope>
    <source>
        <strain evidence="14 15">YQH10</strain>
    </source>
</reference>
<dbReference type="AlphaFoldDB" id="A0A094JIP9"/>
<dbReference type="NCBIfam" id="TIGR01944">
    <property type="entry name" value="rnfB"/>
    <property type="match status" value="1"/>
</dbReference>
<evidence type="ECO:0000259" key="13">
    <source>
        <dbReference type="PROSITE" id="PS51656"/>
    </source>
</evidence>
<comment type="caution">
    <text evidence="10">Lacks conserved residue(s) required for the propagation of feature annotation.</text>
</comment>
<dbReference type="GO" id="GO:0005886">
    <property type="term" value="C:plasma membrane"/>
    <property type="evidence" value="ECO:0007669"/>
    <property type="project" value="UniProtKB-SubCell"/>
</dbReference>
<comment type="subunit">
    <text evidence="10">The complex is composed of six subunits: RnfA, RnfB, RnfC, RnfD, RnfE and RnfG.</text>
</comment>
<keyword evidence="6 10" id="KW-0249">Electron transport</keyword>
<dbReference type="RefSeq" id="WP_037441881.1">
    <property type="nucleotide sequence ID" value="NZ_JPEO01000004.1"/>
</dbReference>
<comment type="cofactor">
    <cofactor evidence="10 11">
        <name>[4Fe-4S] cluster</name>
        <dbReference type="ChEBI" id="CHEBI:49883"/>
    </cofactor>
    <text evidence="10 11">Binds 3 [4Fe-4S] clusters.</text>
</comment>
<gene>
    <name evidence="10" type="primary">rnfB</name>
    <name evidence="14" type="ORF">HR45_08710</name>
</gene>
<evidence type="ECO:0000313" key="14">
    <source>
        <dbReference type="EMBL" id="KFZ37909.1"/>
    </source>
</evidence>
<evidence type="ECO:0000256" key="2">
    <source>
        <dbReference type="ARBA" id="ARBA00022485"/>
    </source>
</evidence>
<evidence type="ECO:0000256" key="1">
    <source>
        <dbReference type="ARBA" id="ARBA00022448"/>
    </source>
</evidence>
<dbReference type="InterPro" id="IPR017900">
    <property type="entry name" value="4Fe4S_Fe_S_CS"/>
</dbReference>
<feature type="binding site" evidence="10 11">
    <location>
        <position position="50"/>
    </location>
    <ligand>
        <name>[4Fe-4S] cluster</name>
        <dbReference type="ChEBI" id="CHEBI:49883"/>
        <label>1</label>
    </ligand>
</feature>
<keyword evidence="9 10" id="KW-0472">Membrane</keyword>
<feature type="binding site" evidence="10 11">
    <location>
        <position position="119"/>
    </location>
    <ligand>
        <name>[4Fe-4S] cluster</name>
        <dbReference type="ChEBI" id="CHEBI:49883"/>
        <label>3</label>
    </ligand>
</feature>
<dbReference type="HAMAP" id="MF_00463">
    <property type="entry name" value="RsxB_RnfB"/>
    <property type="match status" value="1"/>
</dbReference>
<evidence type="ECO:0000256" key="6">
    <source>
        <dbReference type="ARBA" id="ARBA00022982"/>
    </source>
</evidence>
<dbReference type="InterPro" id="IPR017896">
    <property type="entry name" value="4Fe4S_Fe-S-bd"/>
</dbReference>
<dbReference type="Pfam" id="PF14697">
    <property type="entry name" value="Fer4_21"/>
    <property type="match status" value="1"/>
</dbReference>
<feature type="binding site" evidence="10 11">
    <location>
        <position position="112"/>
    </location>
    <ligand>
        <name>[4Fe-4S] cluster</name>
        <dbReference type="ChEBI" id="CHEBI:49883"/>
        <label>2</label>
    </ligand>
</feature>
<dbReference type="Gene3D" id="3.30.70.20">
    <property type="match status" value="1"/>
</dbReference>
<dbReference type="InterPro" id="IPR007202">
    <property type="entry name" value="4Fe-4S_dom"/>
</dbReference>
<dbReference type="GO" id="GO:0022900">
    <property type="term" value="P:electron transport chain"/>
    <property type="evidence" value="ECO:0007669"/>
    <property type="project" value="UniProtKB-UniRule"/>
</dbReference>
<feature type="binding site" evidence="10 11">
    <location>
        <position position="109"/>
    </location>
    <ligand>
        <name>[4Fe-4S] cluster</name>
        <dbReference type="ChEBI" id="CHEBI:49883"/>
        <label>2</label>
    </ligand>
</feature>
<keyword evidence="8 10" id="KW-0411">Iron-sulfur</keyword>
<dbReference type="GO" id="GO:0009055">
    <property type="term" value="F:electron transfer activity"/>
    <property type="evidence" value="ECO:0007669"/>
    <property type="project" value="InterPro"/>
</dbReference>
<comment type="function">
    <text evidence="10">Part of a membrane-bound complex that couples electron transfer with translocation of ions across the membrane.</text>
</comment>
<dbReference type="InterPro" id="IPR050395">
    <property type="entry name" value="4Fe4S_Ferredoxin_RnfB"/>
</dbReference>
<dbReference type="PANTHER" id="PTHR43560:SF1">
    <property type="entry name" value="ION-TRANSLOCATING OXIDOREDUCTASE COMPLEX SUBUNIT B"/>
    <property type="match status" value="1"/>
</dbReference>
<evidence type="ECO:0000256" key="5">
    <source>
        <dbReference type="ARBA" id="ARBA00022967"/>
    </source>
</evidence>
<dbReference type="SUPFAM" id="SSF54862">
    <property type="entry name" value="4Fe-4S ferredoxins"/>
    <property type="match status" value="1"/>
</dbReference>
<evidence type="ECO:0000256" key="10">
    <source>
        <dbReference type="HAMAP-Rule" id="MF_00463"/>
    </source>
</evidence>
<keyword evidence="10" id="KW-1003">Cell membrane</keyword>
<keyword evidence="7 10" id="KW-0408">Iron</keyword>
<comment type="similarity">
    <text evidence="10">Belongs to the 4Fe4S bacterial-type ferredoxin family. RnfB subfamily.</text>
</comment>
<evidence type="ECO:0000256" key="9">
    <source>
        <dbReference type="ARBA" id="ARBA00023136"/>
    </source>
</evidence>
<keyword evidence="2 10" id="KW-0004">4Fe-4S</keyword>
<feature type="binding site" evidence="10 11">
    <location>
        <position position="55"/>
    </location>
    <ligand>
        <name>[4Fe-4S] cluster</name>
        <dbReference type="ChEBI" id="CHEBI:49883"/>
        <label>1</label>
    </ligand>
</feature>
<comment type="subcellular location">
    <subcellularLocation>
        <location evidence="10">Cell inner membrane</location>
    </subcellularLocation>
</comment>
<dbReference type="GO" id="GO:0046872">
    <property type="term" value="F:metal ion binding"/>
    <property type="evidence" value="ECO:0007669"/>
    <property type="project" value="UniProtKB-KW"/>
</dbReference>
<keyword evidence="1 10" id="KW-0813">Transport</keyword>
<dbReference type="PIRSF" id="PIRSF005784">
    <property type="entry name" value="Elect_transpt_RnfB"/>
    <property type="match status" value="1"/>
</dbReference>
<dbReference type="OrthoDB" id="9789936at2"/>
<feature type="domain" description="4Fe-4S ferredoxin-type" evidence="12">
    <location>
        <begin position="100"/>
        <end position="129"/>
    </location>
</feature>
<keyword evidence="5 10" id="KW-1278">Translocase</keyword>
<feature type="domain" description="4Fe-4S" evidence="13">
    <location>
        <begin position="30"/>
        <end position="89"/>
    </location>
</feature>
<feature type="binding site" evidence="10 11">
    <location>
        <position position="139"/>
    </location>
    <ligand>
        <name>[4Fe-4S] cluster</name>
        <dbReference type="ChEBI" id="CHEBI:49883"/>
        <label>3</label>
    </ligand>
</feature>
<dbReference type="InterPro" id="IPR016463">
    <property type="entry name" value="RnfB/RsxB_Proteobac"/>
</dbReference>
<dbReference type="InterPro" id="IPR010207">
    <property type="entry name" value="Elect_transpt_cplx_RnfB/RsxB"/>
</dbReference>
<dbReference type="PROSITE" id="PS00198">
    <property type="entry name" value="4FE4S_FER_1"/>
    <property type="match status" value="2"/>
</dbReference>
<protein>
    <recommendedName>
        <fullName evidence="10">Ion-translocating oxidoreductase complex subunit B</fullName>
        <ecNumber evidence="10">7.-.-.-</ecNumber>
    </recommendedName>
    <alternativeName>
        <fullName evidence="10">Rnf electron transport complex subunit B</fullName>
    </alternativeName>
</protein>
<dbReference type="EMBL" id="JPEO01000004">
    <property type="protein sequence ID" value="KFZ37909.1"/>
    <property type="molecule type" value="Genomic_DNA"/>
</dbReference>
<evidence type="ECO:0000256" key="3">
    <source>
        <dbReference type="ARBA" id="ARBA00022723"/>
    </source>
</evidence>
<dbReference type="PANTHER" id="PTHR43560">
    <property type="entry name" value="ION-TRANSLOCATING OXIDOREDUCTASE COMPLEX SUBUNIT B"/>
    <property type="match status" value="1"/>
</dbReference>
<dbReference type="PROSITE" id="PS51656">
    <property type="entry name" value="4FE4S"/>
    <property type="match status" value="1"/>
</dbReference>
<feature type="binding site" evidence="10 11">
    <location>
        <position position="145"/>
    </location>
    <ligand>
        <name>[4Fe-4S] cluster</name>
        <dbReference type="ChEBI" id="CHEBI:49883"/>
        <label>3</label>
    </ligand>
</feature>
<organism evidence="14 15">
    <name type="scientific">Shewanella mangrovi</name>
    <dbReference type="NCBI Taxonomy" id="1515746"/>
    <lineage>
        <taxon>Bacteria</taxon>
        <taxon>Pseudomonadati</taxon>
        <taxon>Pseudomonadota</taxon>
        <taxon>Gammaproteobacteria</taxon>
        <taxon>Alteromonadales</taxon>
        <taxon>Shewanellaceae</taxon>
        <taxon>Shewanella</taxon>
    </lineage>
</organism>
<keyword evidence="10" id="KW-0997">Cell inner membrane</keyword>
<evidence type="ECO:0000256" key="8">
    <source>
        <dbReference type="ARBA" id="ARBA00023014"/>
    </source>
</evidence>
<dbReference type="Proteomes" id="UP000029264">
    <property type="component" value="Unassembled WGS sequence"/>
</dbReference>
<dbReference type="Gene3D" id="1.10.15.40">
    <property type="entry name" value="Electron transport complex subunit B, putative Fe-S cluster"/>
    <property type="match status" value="1"/>
</dbReference>
<dbReference type="eggNOG" id="COG2878">
    <property type="taxonomic scope" value="Bacteria"/>
</dbReference>
<evidence type="ECO:0000313" key="15">
    <source>
        <dbReference type="Proteomes" id="UP000029264"/>
    </source>
</evidence>
<name>A0A094JIP9_9GAMM</name>
<feature type="binding site" evidence="10 11">
    <location>
        <position position="72"/>
    </location>
    <ligand>
        <name>[4Fe-4S] cluster</name>
        <dbReference type="ChEBI" id="CHEBI:49883"/>
        <label>1</label>
    </ligand>
</feature>
<feature type="binding site" evidence="10 11">
    <location>
        <position position="47"/>
    </location>
    <ligand>
        <name>[4Fe-4S] cluster</name>
        <dbReference type="ChEBI" id="CHEBI:49883"/>
        <label>1</label>
    </ligand>
</feature>
<feature type="binding site" evidence="10 11">
    <location>
        <position position="115"/>
    </location>
    <ligand>
        <name>[4Fe-4S] cluster</name>
        <dbReference type="ChEBI" id="CHEBI:49883"/>
        <label>2</label>
    </ligand>
</feature>
<evidence type="ECO:0000259" key="12">
    <source>
        <dbReference type="PROSITE" id="PS51379"/>
    </source>
</evidence>
<keyword evidence="3 10" id="KW-0479">Metal-binding</keyword>
<feature type="binding site" evidence="10 11">
    <location>
        <position position="142"/>
    </location>
    <ligand>
        <name>[4Fe-4S] cluster</name>
        <dbReference type="ChEBI" id="CHEBI:49883"/>
        <label>3</label>
    </ligand>
</feature>
<keyword evidence="15" id="KW-1185">Reference proteome</keyword>
<comment type="caution">
    <text evidence="14">The sequence shown here is derived from an EMBL/GenBank/DDBJ whole genome shotgun (WGS) entry which is preliminary data.</text>
</comment>